<proteinExistence type="inferred from homology"/>
<dbReference type="GO" id="GO:0032993">
    <property type="term" value="C:protein-DNA complex"/>
    <property type="evidence" value="ECO:0007669"/>
    <property type="project" value="TreeGrafter"/>
</dbReference>
<dbReference type="PANTHER" id="PTHR38097">
    <property type="match status" value="1"/>
</dbReference>
<evidence type="ECO:0000256" key="5">
    <source>
        <dbReference type="SAM" id="MobiDB-lite"/>
    </source>
</evidence>
<evidence type="ECO:0000256" key="4">
    <source>
        <dbReference type="ARBA" id="ARBA00023125"/>
    </source>
</evidence>
<evidence type="ECO:0000313" key="8">
    <source>
        <dbReference type="Proteomes" id="UP000019063"/>
    </source>
</evidence>
<evidence type="ECO:0000313" key="7">
    <source>
        <dbReference type="EMBL" id="ETW11002.1"/>
    </source>
</evidence>
<comment type="subcellular location">
    <subcellularLocation>
        <location evidence="1">Cytoplasm</location>
        <location evidence="1">Nucleoid</location>
    </subcellularLocation>
</comment>
<keyword evidence="4" id="KW-0238">DNA-binding</keyword>
<dbReference type="eggNOG" id="COG2916">
    <property type="taxonomic scope" value="Bacteria"/>
</dbReference>
<protein>
    <submittedName>
        <fullName evidence="7">Histone family protein nucleoid-structuring protein H-NS</fullName>
    </submittedName>
</protein>
<dbReference type="GO" id="GO:0003680">
    <property type="term" value="F:minor groove of adenine-thymine-rich DNA binding"/>
    <property type="evidence" value="ECO:0007669"/>
    <property type="project" value="TreeGrafter"/>
</dbReference>
<evidence type="ECO:0000256" key="3">
    <source>
        <dbReference type="ARBA" id="ARBA00022490"/>
    </source>
</evidence>
<dbReference type="EMBL" id="AQQW01000018">
    <property type="protein sequence ID" value="ETW11002.1"/>
    <property type="molecule type" value="Genomic_DNA"/>
</dbReference>
<dbReference type="GO" id="GO:0009295">
    <property type="term" value="C:nucleoid"/>
    <property type="evidence" value="ECO:0007669"/>
    <property type="project" value="UniProtKB-SubCell"/>
</dbReference>
<reference evidence="7 8" key="1">
    <citation type="journal article" date="2014" name="Antonie Van Leeuwenhoek">
        <title>Roseivivax atlanticus sp. nov., isolated from surface seawater of the Atlantic Ocean.</title>
        <authorList>
            <person name="Li G."/>
            <person name="Lai Q."/>
            <person name="Liu X."/>
            <person name="Sun F."/>
            <person name="Shao Z."/>
        </authorList>
    </citation>
    <scope>NUCLEOTIDE SEQUENCE [LARGE SCALE GENOMIC DNA]</scope>
    <source>
        <strain evidence="7 8">22II-s10s</strain>
    </source>
</reference>
<gene>
    <name evidence="7" type="ORF">ATO8_19314</name>
</gene>
<dbReference type="GO" id="GO:0005829">
    <property type="term" value="C:cytosol"/>
    <property type="evidence" value="ECO:0007669"/>
    <property type="project" value="TreeGrafter"/>
</dbReference>
<dbReference type="InterPro" id="IPR027444">
    <property type="entry name" value="H-NS_C_dom"/>
</dbReference>
<evidence type="ECO:0000256" key="1">
    <source>
        <dbReference type="ARBA" id="ARBA00004453"/>
    </source>
</evidence>
<evidence type="ECO:0000259" key="6">
    <source>
        <dbReference type="SMART" id="SM00528"/>
    </source>
</evidence>
<dbReference type="InterPro" id="IPR037150">
    <property type="entry name" value="H-NS_C_dom_sf"/>
</dbReference>
<dbReference type="Proteomes" id="UP000019063">
    <property type="component" value="Unassembled WGS sequence"/>
</dbReference>
<accession>W4HE07</accession>
<feature type="domain" description="DNA-binding protein H-NS-like C-terminal" evidence="6">
    <location>
        <begin position="61"/>
        <end position="106"/>
    </location>
</feature>
<name>W4HE07_9RHOB</name>
<sequence>MTHDIDLDTLDRSELTALQKKVDKALKDYDTRKRAEAISAAREAAKEHGFALNDLLQAGGKGSKTKGIPRYAHPENAEKTWTGRGRKPDWVKSHLEAGGSLDDLALGETQR</sequence>
<dbReference type="SMART" id="SM00528">
    <property type="entry name" value="HNS"/>
    <property type="match status" value="1"/>
</dbReference>
<dbReference type="PANTHER" id="PTHR38097:SF2">
    <property type="entry name" value="DNA-BINDING PROTEIN STPA"/>
    <property type="match status" value="1"/>
</dbReference>
<dbReference type="Gene3D" id="4.10.430.10">
    <property type="entry name" value="Histone-like protein H-NS, C-terminal domain"/>
    <property type="match status" value="1"/>
</dbReference>
<dbReference type="GO" id="GO:0003681">
    <property type="term" value="F:bent DNA binding"/>
    <property type="evidence" value="ECO:0007669"/>
    <property type="project" value="TreeGrafter"/>
</dbReference>
<comment type="caution">
    <text evidence="7">The sequence shown here is derived from an EMBL/GenBank/DDBJ whole genome shotgun (WGS) entry which is preliminary data.</text>
</comment>
<evidence type="ECO:0000256" key="2">
    <source>
        <dbReference type="ARBA" id="ARBA00010610"/>
    </source>
</evidence>
<organism evidence="7 8">
    <name type="scientific">Roseivivax marinus</name>
    <dbReference type="NCBI Taxonomy" id="1379903"/>
    <lineage>
        <taxon>Bacteria</taxon>
        <taxon>Pseudomonadati</taxon>
        <taxon>Pseudomonadota</taxon>
        <taxon>Alphaproteobacteria</taxon>
        <taxon>Rhodobacterales</taxon>
        <taxon>Roseobacteraceae</taxon>
        <taxon>Roseivivax</taxon>
    </lineage>
</organism>
<comment type="similarity">
    <text evidence="2">Belongs to the histone-like protein H-NS family.</text>
</comment>
<dbReference type="Pfam" id="PF00816">
    <property type="entry name" value="Histone_HNS"/>
    <property type="match status" value="1"/>
</dbReference>
<dbReference type="GO" id="GO:0000976">
    <property type="term" value="F:transcription cis-regulatory region binding"/>
    <property type="evidence" value="ECO:0007669"/>
    <property type="project" value="TreeGrafter"/>
</dbReference>
<dbReference type="GO" id="GO:0001217">
    <property type="term" value="F:DNA-binding transcription repressor activity"/>
    <property type="evidence" value="ECO:0007669"/>
    <property type="project" value="TreeGrafter"/>
</dbReference>
<keyword evidence="3" id="KW-0963">Cytoplasm</keyword>
<dbReference type="SUPFAM" id="SSF81273">
    <property type="entry name" value="H-NS histone-like proteins"/>
    <property type="match status" value="1"/>
</dbReference>
<dbReference type="RefSeq" id="WP_043846977.1">
    <property type="nucleotide sequence ID" value="NZ_AQQW01000018.1"/>
</dbReference>
<keyword evidence="8" id="KW-1185">Reference proteome</keyword>
<feature type="region of interest" description="Disordered" evidence="5">
    <location>
        <begin position="57"/>
        <end position="94"/>
    </location>
</feature>
<dbReference type="AlphaFoldDB" id="W4HE07"/>